<evidence type="ECO:0000256" key="3">
    <source>
        <dbReference type="ARBA" id="ARBA00004496"/>
    </source>
</evidence>
<dbReference type="STRING" id="1314785.A0A165GML2"/>
<dbReference type="InterPro" id="IPR017336">
    <property type="entry name" value="Snurportin-1"/>
</dbReference>
<name>A0A165GML2_9APHY</name>
<comment type="subcellular location">
    <subcellularLocation>
        <location evidence="3">Cytoplasm</location>
    </subcellularLocation>
    <subcellularLocation>
        <location evidence="2">Nucleus</location>
    </subcellularLocation>
</comment>
<evidence type="ECO:0000256" key="7">
    <source>
        <dbReference type="ARBA" id="ARBA00022490"/>
    </source>
</evidence>
<dbReference type="GO" id="GO:0005737">
    <property type="term" value="C:cytoplasm"/>
    <property type="evidence" value="ECO:0007669"/>
    <property type="project" value="UniProtKB-SubCell"/>
</dbReference>
<feature type="compositionally biased region" description="Basic residues" evidence="10">
    <location>
        <begin position="115"/>
        <end position="126"/>
    </location>
</feature>
<sequence length="451" mass="48958">MLSSRKASYKVPPAVVRDPLISQEHRRSKRRAERFDSSRQLDLFSDLTLGPSDDEIGDEDNDQDGPQIVREGVAQFAGMLAPSGVATDIDVSEATAISSESAVPPSQPSDVQTNAKKRGKNKRKGKAAAAGAKGRKPSNWADKCMYAELLEMSEEMSEAYPLSDGIPENIETGWVVVTPVPVGKRCLAITHQISGIAGVVPNVTLRSRVLGKPLMGAFPSPLPPQTILDCILDENWHKNGILHVLDVIKWKGQDVADCETPFRFWWRDTRLSELSSHPPPPSATDVEPTVMQGVEAPSSWYKFPYPTTFCPVPYYTDTSLANLAGALVPLTRSSRFFSVSTPVQTAEGTAAMDLDGAVSPLVQLEVTTAELKSDGMLLYVSKAAYEPGTSPLSSWIPLKAYTPDSQQSEANALPVALESPLDVFERLVRRRLVLKNGGSALATPEVSMEEV</sequence>
<dbReference type="InParanoid" id="A0A165GML2"/>
<dbReference type="PANTHER" id="PTHR13403:SF6">
    <property type="entry name" value="SNURPORTIN-1"/>
    <property type="match status" value="1"/>
</dbReference>
<dbReference type="GO" id="GO:0061015">
    <property type="term" value="P:snRNA import into nucleus"/>
    <property type="evidence" value="ECO:0007669"/>
    <property type="project" value="InterPro"/>
</dbReference>
<dbReference type="GO" id="GO:0005634">
    <property type="term" value="C:nucleus"/>
    <property type="evidence" value="ECO:0007669"/>
    <property type="project" value="UniProtKB-SubCell"/>
</dbReference>
<dbReference type="EMBL" id="KV427609">
    <property type="protein sequence ID" value="KZT10558.1"/>
    <property type="molecule type" value="Genomic_DNA"/>
</dbReference>
<evidence type="ECO:0000256" key="6">
    <source>
        <dbReference type="ARBA" id="ARBA00022448"/>
    </source>
</evidence>
<organism evidence="12 13">
    <name type="scientific">Laetiporus sulphureus 93-53</name>
    <dbReference type="NCBI Taxonomy" id="1314785"/>
    <lineage>
        <taxon>Eukaryota</taxon>
        <taxon>Fungi</taxon>
        <taxon>Dikarya</taxon>
        <taxon>Basidiomycota</taxon>
        <taxon>Agaricomycotina</taxon>
        <taxon>Agaricomycetes</taxon>
        <taxon>Polyporales</taxon>
        <taxon>Laetiporus</taxon>
    </lineage>
</organism>
<feature type="domain" description="Snurportin-1 m3G cap-binding" evidence="11">
    <location>
        <begin position="166"/>
        <end position="274"/>
    </location>
</feature>
<evidence type="ECO:0000313" key="13">
    <source>
        <dbReference type="Proteomes" id="UP000076871"/>
    </source>
</evidence>
<keyword evidence="7" id="KW-0963">Cytoplasm</keyword>
<evidence type="ECO:0000256" key="10">
    <source>
        <dbReference type="SAM" id="MobiDB-lite"/>
    </source>
</evidence>
<protein>
    <recommendedName>
        <fullName evidence="5">Snurportin-1</fullName>
    </recommendedName>
</protein>
<proteinExistence type="inferred from homology"/>
<evidence type="ECO:0000256" key="8">
    <source>
        <dbReference type="ARBA" id="ARBA00022884"/>
    </source>
</evidence>
<dbReference type="Proteomes" id="UP000076871">
    <property type="component" value="Unassembled WGS sequence"/>
</dbReference>
<dbReference type="Pfam" id="PF21974">
    <property type="entry name" value="SPN1_m3Gcap_bd"/>
    <property type="match status" value="1"/>
</dbReference>
<keyword evidence="6" id="KW-0813">Transport</keyword>
<evidence type="ECO:0000259" key="11">
    <source>
        <dbReference type="Pfam" id="PF21974"/>
    </source>
</evidence>
<gene>
    <name evidence="12" type="ORF">LAESUDRAFT_644795</name>
</gene>
<accession>A0A165GML2</accession>
<dbReference type="RefSeq" id="XP_040768298.1">
    <property type="nucleotide sequence ID" value="XM_040903879.1"/>
</dbReference>
<evidence type="ECO:0000256" key="9">
    <source>
        <dbReference type="ARBA" id="ARBA00023242"/>
    </source>
</evidence>
<evidence type="ECO:0000256" key="2">
    <source>
        <dbReference type="ARBA" id="ARBA00004123"/>
    </source>
</evidence>
<reference evidence="12 13" key="1">
    <citation type="journal article" date="2016" name="Mol. Biol. Evol.">
        <title>Comparative Genomics of Early-Diverging Mushroom-Forming Fungi Provides Insights into the Origins of Lignocellulose Decay Capabilities.</title>
        <authorList>
            <person name="Nagy L.G."/>
            <person name="Riley R."/>
            <person name="Tritt A."/>
            <person name="Adam C."/>
            <person name="Daum C."/>
            <person name="Floudas D."/>
            <person name="Sun H."/>
            <person name="Yadav J.S."/>
            <person name="Pangilinan J."/>
            <person name="Larsson K.H."/>
            <person name="Matsuura K."/>
            <person name="Barry K."/>
            <person name="Labutti K."/>
            <person name="Kuo R."/>
            <person name="Ohm R.A."/>
            <person name="Bhattacharya S.S."/>
            <person name="Shirouzu T."/>
            <person name="Yoshinaga Y."/>
            <person name="Martin F.M."/>
            <person name="Grigoriev I.V."/>
            <person name="Hibbett D.S."/>
        </authorList>
    </citation>
    <scope>NUCLEOTIDE SEQUENCE [LARGE SCALE GENOMIC DNA]</scope>
    <source>
        <strain evidence="12 13">93-53</strain>
    </source>
</reference>
<comment type="similarity">
    <text evidence="4">Belongs to the snurportin family.</text>
</comment>
<keyword evidence="9" id="KW-0539">Nucleus</keyword>
<dbReference type="Gene3D" id="3.30.470.30">
    <property type="entry name" value="DNA ligase/mRNA capping enzyme"/>
    <property type="match status" value="1"/>
</dbReference>
<dbReference type="GeneID" id="63820909"/>
<evidence type="ECO:0000256" key="4">
    <source>
        <dbReference type="ARBA" id="ARBA00007540"/>
    </source>
</evidence>
<evidence type="ECO:0000256" key="1">
    <source>
        <dbReference type="ARBA" id="ARBA00003975"/>
    </source>
</evidence>
<evidence type="ECO:0000256" key="5">
    <source>
        <dbReference type="ARBA" id="ARBA00016034"/>
    </source>
</evidence>
<dbReference type="GO" id="GO:0003723">
    <property type="term" value="F:RNA binding"/>
    <property type="evidence" value="ECO:0007669"/>
    <property type="project" value="UniProtKB-KW"/>
</dbReference>
<evidence type="ECO:0000313" key="12">
    <source>
        <dbReference type="EMBL" id="KZT10558.1"/>
    </source>
</evidence>
<comment type="function">
    <text evidence="1">Functions as an U snRNP-specific nuclear import adapter. Involved in the trimethylguanosine (m3G)-cap-dependent nuclear import of U snRNPs. Binds specifically to the terminal m3G-cap U snRNAs.</text>
</comment>
<feature type="region of interest" description="Disordered" evidence="10">
    <location>
        <begin position="20"/>
        <end position="66"/>
    </location>
</feature>
<dbReference type="OrthoDB" id="10003593at2759"/>
<dbReference type="AlphaFoldDB" id="A0A165GML2"/>
<dbReference type="InterPro" id="IPR047857">
    <property type="entry name" value="Snurportin1_C"/>
</dbReference>
<dbReference type="PANTHER" id="PTHR13403">
    <property type="entry name" value="SNURPORTIN1 RNUT1 PROTEIN RNA, U TRANSPORTER 1"/>
    <property type="match status" value="1"/>
</dbReference>
<feature type="region of interest" description="Disordered" evidence="10">
    <location>
        <begin position="96"/>
        <end position="137"/>
    </location>
</feature>
<keyword evidence="13" id="KW-1185">Reference proteome</keyword>
<feature type="compositionally biased region" description="Acidic residues" evidence="10">
    <location>
        <begin position="52"/>
        <end position="63"/>
    </location>
</feature>
<keyword evidence="8" id="KW-0694">RNA-binding</keyword>